<dbReference type="EMBL" id="KV006334">
    <property type="protein sequence ID" value="KZV33055.1"/>
    <property type="molecule type" value="Genomic_DNA"/>
</dbReference>
<dbReference type="Proteomes" id="UP000250235">
    <property type="component" value="Unassembled WGS sequence"/>
</dbReference>
<accession>A0A2Z7BG08</accession>
<gene>
    <name evidence="1" type="ORF">F511_03321</name>
</gene>
<organism evidence="1 2">
    <name type="scientific">Dorcoceras hygrometricum</name>
    <dbReference type="NCBI Taxonomy" id="472368"/>
    <lineage>
        <taxon>Eukaryota</taxon>
        <taxon>Viridiplantae</taxon>
        <taxon>Streptophyta</taxon>
        <taxon>Embryophyta</taxon>
        <taxon>Tracheophyta</taxon>
        <taxon>Spermatophyta</taxon>
        <taxon>Magnoliopsida</taxon>
        <taxon>eudicotyledons</taxon>
        <taxon>Gunneridae</taxon>
        <taxon>Pentapetalae</taxon>
        <taxon>asterids</taxon>
        <taxon>lamiids</taxon>
        <taxon>Lamiales</taxon>
        <taxon>Gesneriaceae</taxon>
        <taxon>Didymocarpoideae</taxon>
        <taxon>Trichosporeae</taxon>
        <taxon>Loxocarpinae</taxon>
        <taxon>Dorcoceras</taxon>
    </lineage>
</organism>
<name>A0A2Z7BG08_9LAMI</name>
<keyword evidence="2" id="KW-1185">Reference proteome</keyword>
<dbReference type="PANTHER" id="PTHR36323">
    <property type="entry name" value="MYOTUBULARIN-LIKE PROTEIN"/>
    <property type="match status" value="1"/>
</dbReference>
<proteinExistence type="predicted"/>
<dbReference type="PANTHER" id="PTHR36323:SF1">
    <property type="entry name" value="MYOTUBULARIN-LIKE PROTEIN"/>
    <property type="match status" value="1"/>
</dbReference>
<evidence type="ECO:0000313" key="1">
    <source>
        <dbReference type="EMBL" id="KZV33055.1"/>
    </source>
</evidence>
<reference evidence="1 2" key="1">
    <citation type="journal article" date="2015" name="Proc. Natl. Acad. Sci. U.S.A.">
        <title>The resurrection genome of Boea hygrometrica: A blueprint for survival of dehydration.</title>
        <authorList>
            <person name="Xiao L."/>
            <person name="Yang G."/>
            <person name="Zhang L."/>
            <person name="Yang X."/>
            <person name="Zhao S."/>
            <person name="Ji Z."/>
            <person name="Zhou Q."/>
            <person name="Hu M."/>
            <person name="Wang Y."/>
            <person name="Chen M."/>
            <person name="Xu Y."/>
            <person name="Jin H."/>
            <person name="Xiao X."/>
            <person name="Hu G."/>
            <person name="Bao F."/>
            <person name="Hu Y."/>
            <person name="Wan P."/>
            <person name="Li L."/>
            <person name="Deng X."/>
            <person name="Kuang T."/>
            <person name="Xiang C."/>
            <person name="Zhu J.K."/>
            <person name="Oliver M.J."/>
            <person name="He Y."/>
        </authorList>
    </citation>
    <scope>NUCLEOTIDE SEQUENCE [LARGE SCALE GENOMIC DNA]</scope>
    <source>
        <strain evidence="2">cv. XS01</strain>
    </source>
</reference>
<dbReference type="OrthoDB" id="1919827at2759"/>
<sequence length="165" mass="18897">MFCRLSIKDIRANNHHQDQTSVQDPASPKVSCIGQVKRNNRVIGHPANAYSAVSTNHHHHHHKFTKQQRVLSSKTILRTMTNDGARSAVRSCRMNEETWERSHSRMKLKTDGRVEDCLKVIDIGYLDPPLPVVQREAPPLGVRDDEVNIWKRRCNGVALKHLQIQ</sequence>
<evidence type="ECO:0000313" key="2">
    <source>
        <dbReference type="Proteomes" id="UP000250235"/>
    </source>
</evidence>
<dbReference type="AlphaFoldDB" id="A0A2Z7BG08"/>
<protein>
    <submittedName>
        <fullName evidence="1">Uncharacterized protein</fullName>
    </submittedName>
</protein>